<evidence type="ECO:0000256" key="7">
    <source>
        <dbReference type="ARBA" id="ARBA00023033"/>
    </source>
</evidence>
<dbReference type="EMBL" id="MT513751">
    <property type="protein sequence ID" value="QKW94327.1"/>
    <property type="molecule type" value="Genomic_DNA"/>
</dbReference>
<dbReference type="SUPFAM" id="SSF51905">
    <property type="entry name" value="FAD/NAD(P)-binding domain"/>
    <property type="match status" value="2"/>
</dbReference>
<keyword evidence="6" id="KW-0560">Oxidoreductase</keyword>
<dbReference type="Gene3D" id="3.50.50.60">
    <property type="entry name" value="FAD/NAD(P)-binding domain"/>
    <property type="match status" value="2"/>
</dbReference>
<reference evidence="8" key="1">
    <citation type="submission" date="2020-05" db="EMBL/GenBank/DDBJ databases">
        <title>Structure and Biosynthesis of Myxolipoxazoles and Myxopyrimidinols: Unique Myxobacterial Fatty Acids Featuring Isoxazole and 4-Pyrimidinol Heterocycles.</title>
        <authorList>
            <person name="Popoff A."/>
            <person name="Hug J.J."/>
            <person name="Walesch S."/>
            <person name="Garcia R."/>
            <person name="Mueller R."/>
        </authorList>
    </citation>
    <scope>NUCLEOTIDE SEQUENCE</scope>
    <source>
        <strain evidence="8">Sg a32</strain>
    </source>
</reference>
<proteinExistence type="inferred from homology"/>
<keyword evidence="3" id="KW-0285">Flavoprotein</keyword>
<evidence type="ECO:0000256" key="1">
    <source>
        <dbReference type="ARBA" id="ARBA00001974"/>
    </source>
</evidence>
<keyword evidence="5" id="KW-0521">NADP</keyword>
<evidence type="ECO:0000256" key="5">
    <source>
        <dbReference type="ARBA" id="ARBA00022857"/>
    </source>
</evidence>
<dbReference type="InterPro" id="IPR036188">
    <property type="entry name" value="FAD/NAD-bd_sf"/>
</dbReference>
<organism evidence="8">
    <name type="scientific">Stigmatella aurantiaca</name>
    <dbReference type="NCBI Taxonomy" id="41"/>
    <lineage>
        <taxon>Bacteria</taxon>
        <taxon>Pseudomonadati</taxon>
        <taxon>Myxococcota</taxon>
        <taxon>Myxococcia</taxon>
        <taxon>Myxococcales</taxon>
        <taxon>Cystobacterineae</taxon>
        <taxon>Archangiaceae</taxon>
        <taxon>Stigmatella</taxon>
    </lineage>
</organism>
<evidence type="ECO:0000256" key="2">
    <source>
        <dbReference type="ARBA" id="ARBA00010139"/>
    </source>
</evidence>
<dbReference type="PANTHER" id="PTHR43098">
    <property type="entry name" value="L-ORNITHINE N(5)-MONOOXYGENASE-RELATED"/>
    <property type="match status" value="1"/>
</dbReference>
<evidence type="ECO:0000256" key="6">
    <source>
        <dbReference type="ARBA" id="ARBA00023002"/>
    </source>
</evidence>
<evidence type="ECO:0000256" key="3">
    <source>
        <dbReference type="ARBA" id="ARBA00022630"/>
    </source>
</evidence>
<accession>A0A7U3MW30</accession>
<keyword evidence="4" id="KW-0274">FAD</keyword>
<keyword evidence="7 8" id="KW-0503">Monooxygenase</keyword>
<dbReference type="InterPro" id="IPR050775">
    <property type="entry name" value="FAD-binding_Monooxygenases"/>
</dbReference>
<evidence type="ECO:0000313" key="8">
    <source>
        <dbReference type="EMBL" id="QKW94327.1"/>
    </source>
</evidence>
<comment type="cofactor">
    <cofactor evidence="1">
        <name>FAD</name>
        <dbReference type="ChEBI" id="CHEBI:57692"/>
    </cofactor>
</comment>
<dbReference type="GO" id="GO:0004497">
    <property type="term" value="F:monooxygenase activity"/>
    <property type="evidence" value="ECO:0007669"/>
    <property type="project" value="UniProtKB-KW"/>
</dbReference>
<protein>
    <submittedName>
        <fullName evidence="8">Phenylacetone monooxygenase</fullName>
    </submittedName>
</protein>
<name>A0A7U3MW30_STIAU</name>
<comment type="similarity">
    <text evidence="2">Belongs to the FAD-binding monooxygenase family.</text>
</comment>
<dbReference type="AlphaFoldDB" id="A0A7U3MW30"/>
<evidence type="ECO:0000256" key="4">
    <source>
        <dbReference type="ARBA" id="ARBA00022827"/>
    </source>
</evidence>
<dbReference type="Pfam" id="PF13738">
    <property type="entry name" value="Pyr_redox_3"/>
    <property type="match status" value="1"/>
</dbReference>
<sequence length="552" mass="61463">MSDLQSNRSGTGTETASHLDALHLDALIVGAGFSGLYMLYRLRQLGLSVRTYEAGSEVGGTWFWNRYPGARCDIDSMNYSYSFSHELEQEWKWTERYATQPEILRYLNHVADRFGLRQDIQFRTRVASAVFDEATNLWKIQTDNGASVSARFLIMATGCLSAAKVPDFKGLETSQARWYHTSRWPHEGVDFTGQRVGVIGTGSSGIQVIPIIAEQADHLFVFQRTPSFSVPARNAPIDPTYESQMKASYAEYRRKARETRAGVVMEVNPKSALDASPEEREHAYKARWELGGTSFLATFSDVMRSREANETAAEFIRSRIRATVRDPAVADALSPKDYPLGTKRICVDTHYYETFNRDNVTLVDVKTSPIEALTPKGLRTRNAEYELDSIVFATGFDAFTGALFNIDIRGRGNASLKQKWADGPRTYLGVAISGFPNLFTITGPGSPSVFGNAIVSIEQHVDWITDCITYLQERRLERIEATAEAEDKWVAHVKEVADGTLYPLANSWYIGANIPGKPRVLLPYAGGVGAYRKTCEAVAAQHYEGFSLTKAG</sequence>
<dbReference type="PANTHER" id="PTHR43098:SF3">
    <property type="entry name" value="L-ORNITHINE N(5)-MONOOXYGENASE-RELATED"/>
    <property type="match status" value="1"/>
</dbReference>